<gene>
    <name evidence="2" type="primary">Ttc32</name>
    <name evidence="2" type="ORF">SETKIR_R06754</name>
</gene>
<dbReference type="Pfam" id="PF00515">
    <property type="entry name" value="TPR_1"/>
    <property type="match status" value="1"/>
</dbReference>
<keyword evidence="1" id="KW-0802">TPR repeat</keyword>
<dbReference type="AlphaFoldDB" id="A0A7L0QE20"/>
<dbReference type="PANTHER" id="PTHR47059">
    <property type="entry name" value="TETRATRICOPEPTIDE REPEAT PROTEIN 32"/>
    <property type="match status" value="1"/>
</dbReference>
<evidence type="ECO:0000256" key="1">
    <source>
        <dbReference type="PROSITE-ProRule" id="PRU00339"/>
    </source>
</evidence>
<dbReference type="Proteomes" id="UP000550059">
    <property type="component" value="Unassembled WGS sequence"/>
</dbReference>
<dbReference type="SUPFAM" id="SSF48452">
    <property type="entry name" value="TPR-like"/>
    <property type="match status" value="1"/>
</dbReference>
<comment type="caution">
    <text evidence="2">The sequence shown here is derived from an EMBL/GenBank/DDBJ whole genome shotgun (WGS) entry which is preliminary data.</text>
</comment>
<dbReference type="SMART" id="SM00028">
    <property type="entry name" value="TPR"/>
    <property type="match status" value="2"/>
</dbReference>
<dbReference type="PANTHER" id="PTHR47059:SF1">
    <property type="entry name" value="TETRATRICOPEPTIDE REPEAT PROTEIN 32"/>
    <property type="match status" value="1"/>
</dbReference>
<dbReference type="Gene3D" id="1.25.40.10">
    <property type="entry name" value="Tetratricopeptide repeat domain"/>
    <property type="match status" value="1"/>
</dbReference>
<reference evidence="2 3" key="1">
    <citation type="submission" date="2019-09" db="EMBL/GenBank/DDBJ databases">
        <title>Bird 10,000 Genomes (B10K) Project - Family phase.</title>
        <authorList>
            <person name="Zhang G."/>
        </authorList>
    </citation>
    <scope>NUCLEOTIDE SEQUENCE [LARGE SCALE GENOMIC DNA]</scope>
    <source>
        <strain evidence="2">B10K-DU-001-45</strain>
        <tissue evidence="2">Muscle</tissue>
    </source>
</reference>
<dbReference type="InterPro" id="IPR019734">
    <property type="entry name" value="TPR_rpt"/>
</dbReference>
<dbReference type="EMBL" id="VXAS01007174">
    <property type="protein sequence ID" value="NXL16607.1"/>
    <property type="molecule type" value="Genomic_DNA"/>
</dbReference>
<organism evidence="2 3">
    <name type="scientific">Setophaga kirtlandii</name>
    <name type="common">Kirtland's warbler</name>
    <name type="synonym">Dendroica kirtlandii</name>
    <dbReference type="NCBI Taxonomy" id="298831"/>
    <lineage>
        <taxon>Eukaryota</taxon>
        <taxon>Metazoa</taxon>
        <taxon>Chordata</taxon>
        <taxon>Craniata</taxon>
        <taxon>Vertebrata</taxon>
        <taxon>Euteleostomi</taxon>
        <taxon>Archelosauria</taxon>
        <taxon>Archosauria</taxon>
        <taxon>Dinosauria</taxon>
        <taxon>Saurischia</taxon>
        <taxon>Theropoda</taxon>
        <taxon>Coelurosauria</taxon>
        <taxon>Aves</taxon>
        <taxon>Neognathae</taxon>
        <taxon>Neoaves</taxon>
        <taxon>Telluraves</taxon>
        <taxon>Australaves</taxon>
        <taxon>Passeriformes</taxon>
        <taxon>Passeroidea</taxon>
        <taxon>Parulidae</taxon>
        <taxon>Setophaga</taxon>
    </lineage>
</organism>
<keyword evidence="3" id="KW-1185">Reference proteome</keyword>
<feature type="non-terminal residue" evidence="2">
    <location>
        <position position="1"/>
    </location>
</feature>
<evidence type="ECO:0000313" key="2">
    <source>
        <dbReference type="EMBL" id="NXL16607.1"/>
    </source>
</evidence>
<feature type="non-terminal residue" evidence="2">
    <location>
        <position position="92"/>
    </location>
</feature>
<evidence type="ECO:0000313" key="3">
    <source>
        <dbReference type="Proteomes" id="UP000550059"/>
    </source>
</evidence>
<proteinExistence type="predicted"/>
<dbReference type="PROSITE" id="PS50293">
    <property type="entry name" value="TPR_REGION"/>
    <property type="match status" value="1"/>
</dbReference>
<name>A0A7L0QE20_SETKR</name>
<dbReference type="InterPro" id="IPR011990">
    <property type="entry name" value="TPR-like_helical_dom_sf"/>
</dbReference>
<feature type="repeat" description="TPR" evidence="1">
    <location>
        <begin position="37"/>
        <end position="70"/>
    </location>
</feature>
<accession>A0A7L0QE20</accession>
<sequence>DLATALNDRGQVRYLRVEFAAAVLDFTAAIECQPGFEVPYYNRGLVRYRLGDFDEAMKDFRKVLELNPQFEDAALSLKQAMLDKEEKEKRGY</sequence>
<dbReference type="PROSITE" id="PS50005">
    <property type="entry name" value="TPR"/>
    <property type="match status" value="1"/>
</dbReference>
<protein>
    <submittedName>
        <fullName evidence="2">TTC32 protein</fullName>
    </submittedName>
</protein>